<evidence type="ECO:0000256" key="1">
    <source>
        <dbReference type="ARBA" id="ARBA00004141"/>
    </source>
</evidence>
<evidence type="ECO:0000256" key="7">
    <source>
        <dbReference type="ARBA" id="ARBA00022989"/>
    </source>
</evidence>
<dbReference type="Proteomes" id="UP000636579">
    <property type="component" value="Unassembled WGS sequence"/>
</dbReference>
<comment type="caution">
    <text evidence="11">The sequence shown here is derived from an EMBL/GenBank/DDBJ whole genome shotgun (WGS) entry which is preliminary data.</text>
</comment>
<dbReference type="CDD" id="cd16914">
    <property type="entry name" value="EcfT"/>
    <property type="match status" value="1"/>
</dbReference>
<evidence type="ECO:0000256" key="5">
    <source>
        <dbReference type="ARBA" id="ARBA00022741"/>
    </source>
</evidence>
<keyword evidence="4 9" id="KW-0812">Transmembrane</keyword>
<comment type="subcellular location">
    <subcellularLocation>
        <location evidence="1">Membrane</location>
        <topology evidence="1">Multi-pass membrane protein</topology>
    </subcellularLocation>
</comment>
<dbReference type="GO" id="GO:0005524">
    <property type="term" value="F:ATP binding"/>
    <property type="evidence" value="ECO:0007669"/>
    <property type="project" value="UniProtKB-KW"/>
</dbReference>
<dbReference type="RefSeq" id="WP_192591398.1">
    <property type="nucleotide sequence ID" value="NZ_JADBEE010000001.1"/>
</dbReference>
<dbReference type="InterPro" id="IPR003439">
    <property type="entry name" value="ABC_transporter-like_ATP-bd"/>
</dbReference>
<dbReference type="InterPro" id="IPR015856">
    <property type="entry name" value="ABC_transpr_CbiO/EcfA_su"/>
</dbReference>
<evidence type="ECO:0000313" key="11">
    <source>
        <dbReference type="EMBL" id="MBE1514677.1"/>
    </source>
</evidence>
<keyword evidence="12" id="KW-1185">Reference proteome</keyword>
<evidence type="ECO:0000256" key="4">
    <source>
        <dbReference type="ARBA" id="ARBA00022692"/>
    </source>
</evidence>
<comment type="similarity">
    <text evidence="2">Belongs to the ABC transporter superfamily.</text>
</comment>
<keyword evidence="5" id="KW-0547">Nucleotide-binding</keyword>
<reference evidence="11 12" key="1">
    <citation type="submission" date="2020-10" db="EMBL/GenBank/DDBJ databases">
        <title>Sequencing the genomes of 1000 actinobacteria strains.</title>
        <authorList>
            <person name="Klenk H.-P."/>
        </authorList>
    </citation>
    <scope>NUCLEOTIDE SEQUENCE [LARGE SCALE GENOMIC DNA]</scope>
    <source>
        <strain evidence="11 12">DSM 15474</strain>
    </source>
</reference>
<dbReference type="SUPFAM" id="SSF52540">
    <property type="entry name" value="P-loop containing nucleoside triphosphate hydrolases"/>
    <property type="match status" value="2"/>
</dbReference>
<dbReference type="PANTHER" id="PTHR43553">
    <property type="entry name" value="HEAVY METAL TRANSPORTER"/>
    <property type="match status" value="1"/>
</dbReference>
<dbReference type="Pfam" id="PF02361">
    <property type="entry name" value="CbiQ"/>
    <property type="match status" value="1"/>
</dbReference>
<keyword evidence="8 9" id="KW-0472">Membrane</keyword>
<dbReference type="InterPro" id="IPR017871">
    <property type="entry name" value="ABC_transporter-like_CS"/>
</dbReference>
<gene>
    <name evidence="11" type="ORF">H4W26_001432</name>
</gene>
<evidence type="ECO:0000256" key="2">
    <source>
        <dbReference type="ARBA" id="ARBA00005417"/>
    </source>
</evidence>
<keyword evidence="7 9" id="KW-1133">Transmembrane helix</keyword>
<evidence type="ECO:0000256" key="3">
    <source>
        <dbReference type="ARBA" id="ARBA00022448"/>
    </source>
</evidence>
<feature type="transmembrane region" description="Helical" evidence="9">
    <location>
        <begin position="592"/>
        <end position="611"/>
    </location>
</feature>
<dbReference type="EC" id="3.6.3.-" evidence="11"/>
<dbReference type="InterPro" id="IPR003339">
    <property type="entry name" value="ABC/ECF_trnsptr_transmembrane"/>
</dbReference>
<evidence type="ECO:0000256" key="6">
    <source>
        <dbReference type="ARBA" id="ARBA00022840"/>
    </source>
</evidence>
<dbReference type="Gene3D" id="3.40.50.300">
    <property type="entry name" value="P-loop containing nucleotide triphosphate hydrolases"/>
    <property type="match status" value="2"/>
</dbReference>
<dbReference type="InterPro" id="IPR050095">
    <property type="entry name" value="ECF_ABC_transporter_ATP-bd"/>
</dbReference>
<dbReference type="InterPro" id="IPR003593">
    <property type="entry name" value="AAA+_ATPase"/>
</dbReference>
<evidence type="ECO:0000259" key="10">
    <source>
        <dbReference type="PROSITE" id="PS50893"/>
    </source>
</evidence>
<dbReference type="PANTHER" id="PTHR43553:SF24">
    <property type="entry name" value="ENERGY-COUPLING FACTOR TRANSPORTER ATP-BINDING PROTEIN ECFA1"/>
    <property type="match status" value="1"/>
</dbReference>
<dbReference type="Pfam" id="PF00005">
    <property type="entry name" value="ABC_tran"/>
    <property type="match status" value="2"/>
</dbReference>
<keyword evidence="11" id="KW-0378">Hydrolase</keyword>
<evidence type="ECO:0000313" key="12">
    <source>
        <dbReference type="Proteomes" id="UP000636579"/>
    </source>
</evidence>
<name>A0ABR9J747_9MICC</name>
<organism evidence="11 12">
    <name type="scientific">Nesterenkonia halotolerans</name>
    <dbReference type="NCBI Taxonomy" id="225325"/>
    <lineage>
        <taxon>Bacteria</taxon>
        <taxon>Bacillati</taxon>
        <taxon>Actinomycetota</taxon>
        <taxon>Actinomycetes</taxon>
        <taxon>Micrococcales</taxon>
        <taxon>Micrococcaceae</taxon>
        <taxon>Nesterenkonia</taxon>
    </lineage>
</organism>
<dbReference type="SMART" id="SM00382">
    <property type="entry name" value="AAA"/>
    <property type="match status" value="2"/>
</dbReference>
<keyword evidence="6 11" id="KW-0067">ATP-binding</keyword>
<dbReference type="GO" id="GO:0016787">
    <property type="term" value="F:hydrolase activity"/>
    <property type="evidence" value="ECO:0007669"/>
    <property type="project" value="UniProtKB-KW"/>
</dbReference>
<dbReference type="PROSITE" id="PS00211">
    <property type="entry name" value="ABC_TRANSPORTER_1"/>
    <property type="match status" value="2"/>
</dbReference>
<feature type="transmembrane region" description="Helical" evidence="9">
    <location>
        <begin position="764"/>
        <end position="788"/>
    </location>
</feature>
<feature type="transmembrane region" description="Helical" evidence="9">
    <location>
        <begin position="549"/>
        <end position="580"/>
    </location>
</feature>
<sequence length="790" mass="82106">MGEAPGVAVAAEGWSWQHAERETPAIAGLDLQISAGERVLLAGASGAGKSTLLHGLAGVLHDEDAQAAGQLLLDGVPAERARGRAGLMQQDPESQVVLSRIGDDVAFAAENLAVPRAEVWDRVDSALGAVGLSGFGLEHPSAKLSGGQKQRLALAGILAMRPGLLLLDEPTANLDPAGVRQVRDAVLLAAEITGATVIVVEHRLEIWAEHMDTLVVLDAGAGVRRRGPAAQIFTDQTLADELSSMGLWVPGRDPLHGLTDPRSAGGGRDEPPGELLLHAGDLAVGRHSPTTRWRRSAIAPPTLTGVEAQIRRGETLGITGANGAGKSTLLLTLAGLLPAHGGTLTATAGLKGDGPGELLAADPHDWRSADLVARIGMVFQEPEHQFVRGTVAEELALGAEQAKVPGTAEPLYTPAEIDARVQRLLDRLGLRTLAQANPFTLSGGEKRRLSVGTVLAAGPELLMLDEPTFGQDAHTFRELISLLREHVDAGGTVLAVTHDAAFLRGLQARELELSRDAPPPEAPATGAGELFSGTRADSWLGRRNALAKLIAVFLITAALVVTIDVVSAGVVVLASLAALPLAGIRVTGLLRLMWPFALGAVVAAWGTALAAEESGAVLVDLGFTTISEGSLALGLALGARAFAIVLPSVIIFSTTDPTDLADSLAQQLRLPARFVLGALAAMRLLGLLAEHWTTLGHARRARGVGAHGGARQRLRSTLSQAFGLLVQSIRMATRLAVTMESRGFGAGRRTWARPAQFHAADVPVILGGALIGAAAVCAAVAAGTWNFVWS</sequence>
<protein>
    <submittedName>
        <fullName evidence="11">Energy-coupling factor transport system ATP-binding protein</fullName>
        <ecNumber evidence="11">3.6.3.-</ecNumber>
    </submittedName>
</protein>
<dbReference type="PROSITE" id="PS50893">
    <property type="entry name" value="ABC_TRANSPORTER_2"/>
    <property type="match status" value="2"/>
</dbReference>
<feature type="domain" description="ABC transporter" evidence="10">
    <location>
        <begin position="9"/>
        <end position="245"/>
    </location>
</feature>
<dbReference type="CDD" id="cd03225">
    <property type="entry name" value="ABC_cobalt_CbiO_domain1"/>
    <property type="match status" value="2"/>
</dbReference>
<dbReference type="InterPro" id="IPR027417">
    <property type="entry name" value="P-loop_NTPase"/>
</dbReference>
<accession>A0ABR9J747</accession>
<feature type="domain" description="ABC transporter" evidence="10">
    <location>
        <begin position="277"/>
        <end position="540"/>
    </location>
</feature>
<feature type="transmembrane region" description="Helical" evidence="9">
    <location>
        <begin position="631"/>
        <end position="653"/>
    </location>
</feature>
<dbReference type="EMBL" id="JADBEE010000001">
    <property type="protein sequence ID" value="MBE1514677.1"/>
    <property type="molecule type" value="Genomic_DNA"/>
</dbReference>
<keyword evidence="3" id="KW-0813">Transport</keyword>
<evidence type="ECO:0000256" key="9">
    <source>
        <dbReference type="SAM" id="Phobius"/>
    </source>
</evidence>
<evidence type="ECO:0000256" key="8">
    <source>
        <dbReference type="ARBA" id="ARBA00023136"/>
    </source>
</evidence>
<proteinExistence type="inferred from homology"/>